<dbReference type="PANTHER" id="PTHR21234">
    <property type="entry name" value="PURINE NUCLEOSIDE PHOSPHORYLASE"/>
    <property type="match status" value="1"/>
</dbReference>
<dbReference type="OrthoDB" id="1916878at2759"/>
<dbReference type="GO" id="GO:0003824">
    <property type="term" value="F:catalytic activity"/>
    <property type="evidence" value="ECO:0007669"/>
    <property type="project" value="InterPro"/>
</dbReference>
<dbReference type="AlphaFoldDB" id="A0A8T3C7U1"/>
<evidence type="ECO:0000259" key="2">
    <source>
        <dbReference type="Pfam" id="PF01048"/>
    </source>
</evidence>
<dbReference type="EMBL" id="JAGYWB010000002">
    <property type="protein sequence ID" value="KAI0529057.1"/>
    <property type="molecule type" value="Genomic_DNA"/>
</dbReference>
<dbReference type="Proteomes" id="UP000829196">
    <property type="component" value="Unassembled WGS sequence"/>
</dbReference>
<dbReference type="Pfam" id="PF01048">
    <property type="entry name" value="PNP_UDP_1"/>
    <property type="match status" value="1"/>
</dbReference>
<feature type="chain" id="PRO_5035739432" description="Nucleoside phosphorylase domain-containing protein" evidence="1">
    <location>
        <begin position="33"/>
        <end position="340"/>
    </location>
</feature>
<accession>A0A8T3C7U1</accession>
<dbReference type="InterPro" id="IPR000845">
    <property type="entry name" value="Nucleoside_phosphorylase_d"/>
</dbReference>
<proteinExistence type="predicted"/>
<dbReference type="GO" id="GO:0009116">
    <property type="term" value="P:nucleoside metabolic process"/>
    <property type="evidence" value="ECO:0007669"/>
    <property type="project" value="InterPro"/>
</dbReference>
<evidence type="ECO:0000313" key="4">
    <source>
        <dbReference type="Proteomes" id="UP000829196"/>
    </source>
</evidence>
<protein>
    <recommendedName>
        <fullName evidence="2">Nucleoside phosphorylase domain-containing protein</fullName>
    </recommendedName>
</protein>
<dbReference type="SUPFAM" id="SSF53167">
    <property type="entry name" value="Purine and uridine phosphorylases"/>
    <property type="match status" value="1"/>
</dbReference>
<feature type="domain" description="Nucleoside phosphorylase" evidence="2">
    <location>
        <begin position="54"/>
        <end position="321"/>
    </location>
</feature>
<evidence type="ECO:0000313" key="3">
    <source>
        <dbReference type="EMBL" id="KAI0529057.1"/>
    </source>
</evidence>
<dbReference type="PANTHER" id="PTHR21234:SF43">
    <property type="entry name" value="OS06G0112100 PROTEIN"/>
    <property type="match status" value="1"/>
</dbReference>
<dbReference type="CDD" id="cd09008">
    <property type="entry name" value="MTAN"/>
    <property type="match status" value="1"/>
</dbReference>
<dbReference type="InterPro" id="IPR035994">
    <property type="entry name" value="Nucleoside_phosphorylase_sf"/>
</dbReference>
<sequence>MEIGLAFCRGILANNPAAVSLLLALLLHRASGLPATHPLRPAVDEINESGPFIGLVMAYSAESDALRSSGEFIPSNHLPWLDLYGRRFHIGSIRDVNVIHVMSGRRRLNAGVTVQILLDIFSVRGIVHYGTTGSANDSMSFGDVSIPKYVAFTGSWTWMKFDSETKMANMLSFAAYNAPAEGKNLLSSVVFKSEDLFVDGKPMNEVFWLQMESQWYEIAKQLKVELQRCANESFCLPDDPKMVFGLKASTADVFVDNAAYRQFLFNEFGVSTVDQESAAVVQTAMASGIPVIVFRGVSDLAGGEATWSSSFLGDLACINALKAAVEFIGILGRRKTSSSS</sequence>
<dbReference type="SMR" id="A0A8T3C7U1"/>
<gene>
    <name evidence="3" type="ORF">KFK09_001602</name>
</gene>
<keyword evidence="4" id="KW-1185">Reference proteome</keyword>
<organism evidence="3 4">
    <name type="scientific">Dendrobium nobile</name>
    <name type="common">Orchid</name>
    <dbReference type="NCBI Taxonomy" id="94219"/>
    <lineage>
        <taxon>Eukaryota</taxon>
        <taxon>Viridiplantae</taxon>
        <taxon>Streptophyta</taxon>
        <taxon>Embryophyta</taxon>
        <taxon>Tracheophyta</taxon>
        <taxon>Spermatophyta</taxon>
        <taxon>Magnoliopsida</taxon>
        <taxon>Liliopsida</taxon>
        <taxon>Asparagales</taxon>
        <taxon>Orchidaceae</taxon>
        <taxon>Epidendroideae</taxon>
        <taxon>Malaxideae</taxon>
        <taxon>Dendrobiinae</taxon>
        <taxon>Dendrobium</taxon>
    </lineage>
</organism>
<feature type="signal peptide" evidence="1">
    <location>
        <begin position="1"/>
        <end position="32"/>
    </location>
</feature>
<keyword evidence="1" id="KW-0732">Signal</keyword>
<evidence type="ECO:0000256" key="1">
    <source>
        <dbReference type="SAM" id="SignalP"/>
    </source>
</evidence>
<name>A0A8T3C7U1_DENNO</name>
<dbReference type="Gene3D" id="3.40.50.1580">
    <property type="entry name" value="Nucleoside phosphorylase domain"/>
    <property type="match status" value="1"/>
</dbReference>
<reference evidence="3" key="1">
    <citation type="journal article" date="2022" name="Front. Genet.">
        <title>Chromosome-Scale Assembly of the Dendrobium nobile Genome Provides Insights Into the Molecular Mechanism of the Biosynthesis of the Medicinal Active Ingredient of Dendrobium.</title>
        <authorList>
            <person name="Xu Q."/>
            <person name="Niu S.-C."/>
            <person name="Li K.-L."/>
            <person name="Zheng P.-J."/>
            <person name="Zhang X.-J."/>
            <person name="Jia Y."/>
            <person name="Liu Y."/>
            <person name="Niu Y.-X."/>
            <person name="Yu L.-H."/>
            <person name="Chen D.-F."/>
            <person name="Zhang G.-Q."/>
        </authorList>
    </citation>
    <scope>NUCLEOTIDE SEQUENCE</scope>
    <source>
        <tissue evidence="3">Leaf</tissue>
    </source>
</reference>
<comment type="caution">
    <text evidence="3">The sequence shown here is derived from an EMBL/GenBank/DDBJ whole genome shotgun (WGS) entry which is preliminary data.</text>
</comment>